<protein>
    <submittedName>
        <fullName evidence="3">Uncharacterized protein</fullName>
    </submittedName>
</protein>
<comment type="caution">
    <text evidence="3">The sequence shown here is derived from an EMBL/GenBank/DDBJ whole genome shotgun (WGS) entry which is preliminary data.</text>
</comment>
<reference evidence="3 4" key="1">
    <citation type="submission" date="2024-11" db="EMBL/GenBank/DDBJ databases">
        <title>A near-complete genome assembly of Cinchona calisaya.</title>
        <authorList>
            <person name="Lian D.C."/>
            <person name="Zhao X.W."/>
            <person name="Wei L."/>
        </authorList>
    </citation>
    <scope>NUCLEOTIDE SEQUENCE [LARGE SCALE GENOMIC DNA]</scope>
    <source>
        <tissue evidence="3">Nenye</tissue>
    </source>
</reference>
<dbReference type="EMBL" id="JBJUIK010000004">
    <property type="protein sequence ID" value="KAL3529511.1"/>
    <property type="molecule type" value="Genomic_DNA"/>
</dbReference>
<dbReference type="Proteomes" id="UP001630127">
    <property type="component" value="Unassembled WGS sequence"/>
</dbReference>
<gene>
    <name evidence="3" type="ORF">ACH5RR_008833</name>
</gene>
<feature type="region of interest" description="Disordered" evidence="1">
    <location>
        <begin position="121"/>
        <end position="145"/>
    </location>
</feature>
<accession>A0ABD3AEY4</accession>
<proteinExistence type="predicted"/>
<keyword evidence="4" id="KW-1185">Reference proteome</keyword>
<feature type="chain" id="PRO_5044803978" evidence="2">
    <location>
        <begin position="23"/>
        <end position="145"/>
    </location>
</feature>
<keyword evidence="2" id="KW-0732">Signal</keyword>
<dbReference type="AlphaFoldDB" id="A0ABD3AEY4"/>
<sequence length="145" mass="16190">MHLVWLLMKSLWLLQVTICLVASQISQETLTLSTSALHNREKTSNRSSKKHKLDDAPSMPILLSTTPNECKPIEAYTENEDSTVSQSESDLDTSTDQVMITTIDGGEFFRQHSSLQGDVAHGRLSNSRKPQHSHRFAGSQQSNTH</sequence>
<feature type="region of interest" description="Disordered" evidence="1">
    <location>
        <begin position="38"/>
        <end position="97"/>
    </location>
</feature>
<feature type="signal peptide" evidence="2">
    <location>
        <begin position="1"/>
        <end position="22"/>
    </location>
</feature>
<evidence type="ECO:0000256" key="1">
    <source>
        <dbReference type="SAM" id="MobiDB-lite"/>
    </source>
</evidence>
<organism evidence="3 4">
    <name type="scientific">Cinchona calisaya</name>
    <dbReference type="NCBI Taxonomy" id="153742"/>
    <lineage>
        <taxon>Eukaryota</taxon>
        <taxon>Viridiplantae</taxon>
        <taxon>Streptophyta</taxon>
        <taxon>Embryophyta</taxon>
        <taxon>Tracheophyta</taxon>
        <taxon>Spermatophyta</taxon>
        <taxon>Magnoliopsida</taxon>
        <taxon>eudicotyledons</taxon>
        <taxon>Gunneridae</taxon>
        <taxon>Pentapetalae</taxon>
        <taxon>asterids</taxon>
        <taxon>lamiids</taxon>
        <taxon>Gentianales</taxon>
        <taxon>Rubiaceae</taxon>
        <taxon>Cinchonoideae</taxon>
        <taxon>Cinchoneae</taxon>
        <taxon>Cinchona</taxon>
    </lineage>
</organism>
<evidence type="ECO:0000313" key="3">
    <source>
        <dbReference type="EMBL" id="KAL3529511.1"/>
    </source>
</evidence>
<evidence type="ECO:0000256" key="2">
    <source>
        <dbReference type="SAM" id="SignalP"/>
    </source>
</evidence>
<name>A0ABD3AEY4_9GENT</name>
<evidence type="ECO:0000313" key="4">
    <source>
        <dbReference type="Proteomes" id="UP001630127"/>
    </source>
</evidence>
<feature type="compositionally biased region" description="Polar residues" evidence="1">
    <location>
        <begin position="82"/>
        <end position="97"/>
    </location>
</feature>